<name>A0A6A6W7K3_9PEZI</name>
<proteinExistence type="predicted"/>
<evidence type="ECO:0000313" key="1">
    <source>
        <dbReference type="EMBL" id="KAF2758004.1"/>
    </source>
</evidence>
<dbReference type="InterPro" id="IPR006740">
    <property type="entry name" value="DUF604"/>
</dbReference>
<dbReference type="OrthoDB" id="414175at2759"/>
<dbReference type="Proteomes" id="UP000799437">
    <property type="component" value="Unassembled WGS sequence"/>
</dbReference>
<dbReference type="GeneID" id="54482228"/>
<dbReference type="EMBL" id="ML996572">
    <property type="protein sequence ID" value="KAF2758004.1"/>
    <property type="molecule type" value="Genomic_DNA"/>
</dbReference>
<accession>A0A6A6W7K3</accession>
<organism evidence="1 2">
    <name type="scientific">Pseudovirgaria hyperparasitica</name>
    <dbReference type="NCBI Taxonomy" id="470096"/>
    <lineage>
        <taxon>Eukaryota</taxon>
        <taxon>Fungi</taxon>
        <taxon>Dikarya</taxon>
        <taxon>Ascomycota</taxon>
        <taxon>Pezizomycotina</taxon>
        <taxon>Dothideomycetes</taxon>
        <taxon>Dothideomycetes incertae sedis</taxon>
        <taxon>Acrospermales</taxon>
        <taxon>Acrospermaceae</taxon>
        <taxon>Pseudovirgaria</taxon>
    </lineage>
</organism>
<protein>
    <recommendedName>
        <fullName evidence="3">Glycosyltransferase family 31 protein</fullName>
    </recommendedName>
</protein>
<sequence>MVLARLTSKPALLVLPVLLLFIIAYHLSSNHHFPTPTIPQLSVPRHCSPNLARLQQLKLSAEINYGRAAINVRYAASTSQPEQFQLPLPEFNKMRVHEHVEGSEPPQCPEPFMLSYDTPPPPPDLSHIIFGAATTIDRLEASFYDFAHWISGTNALLYAILEPAAAPDIERLKERAKSMGFRLTVEESELDWHRRYFTLTRRFYEHHTSTTKWGIIIDDDTFFISPTRLSSFLASFDHTQKYYIGGVTEDFGQIKNFGIFGYGGASNILSIPLLAELNGLYDVCVKEETGGDIMLARCLYGHTGTKLTMEHRLHQFDMNGDLSGIYESGRRRPQMLSVHHWKSWHQANMTNMAAVSSVCGDECLLQRFKFADGWWLTNGYSLVKYSKDLSLDDVTIEHTWRENGDYWHSFDPLRPKDEGKTSLRLELVERTENSVSQFYVQRKEGLDHVFEMVWTTT</sequence>
<gene>
    <name evidence="1" type="ORF">EJ05DRAFT_373959</name>
</gene>
<reference evidence="1" key="1">
    <citation type="journal article" date="2020" name="Stud. Mycol.">
        <title>101 Dothideomycetes genomes: a test case for predicting lifestyles and emergence of pathogens.</title>
        <authorList>
            <person name="Haridas S."/>
            <person name="Albert R."/>
            <person name="Binder M."/>
            <person name="Bloem J."/>
            <person name="Labutti K."/>
            <person name="Salamov A."/>
            <person name="Andreopoulos B."/>
            <person name="Baker S."/>
            <person name="Barry K."/>
            <person name="Bills G."/>
            <person name="Bluhm B."/>
            <person name="Cannon C."/>
            <person name="Castanera R."/>
            <person name="Culley D."/>
            <person name="Daum C."/>
            <person name="Ezra D."/>
            <person name="Gonzalez J."/>
            <person name="Henrissat B."/>
            <person name="Kuo A."/>
            <person name="Liang C."/>
            <person name="Lipzen A."/>
            <person name="Lutzoni F."/>
            <person name="Magnuson J."/>
            <person name="Mondo S."/>
            <person name="Nolan M."/>
            <person name="Ohm R."/>
            <person name="Pangilinan J."/>
            <person name="Park H.-J."/>
            <person name="Ramirez L."/>
            <person name="Alfaro M."/>
            <person name="Sun H."/>
            <person name="Tritt A."/>
            <person name="Yoshinaga Y."/>
            <person name="Zwiers L.-H."/>
            <person name="Turgeon B."/>
            <person name="Goodwin S."/>
            <person name="Spatafora J."/>
            <person name="Crous P."/>
            <person name="Grigoriev I."/>
        </authorList>
    </citation>
    <scope>NUCLEOTIDE SEQUENCE</scope>
    <source>
        <strain evidence="1">CBS 121739</strain>
    </source>
</reference>
<dbReference type="Gene3D" id="3.90.550.50">
    <property type="match status" value="1"/>
</dbReference>
<keyword evidence="2" id="KW-1185">Reference proteome</keyword>
<dbReference type="RefSeq" id="XP_033600455.1">
    <property type="nucleotide sequence ID" value="XM_033741174.1"/>
</dbReference>
<evidence type="ECO:0008006" key="3">
    <source>
        <dbReference type="Google" id="ProtNLM"/>
    </source>
</evidence>
<evidence type="ECO:0000313" key="2">
    <source>
        <dbReference type="Proteomes" id="UP000799437"/>
    </source>
</evidence>
<dbReference type="Pfam" id="PF04646">
    <property type="entry name" value="DUF604"/>
    <property type="match status" value="1"/>
</dbReference>
<dbReference type="AlphaFoldDB" id="A0A6A6W7K3"/>
<dbReference type="PANTHER" id="PTHR10811">
    <property type="entry name" value="FRINGE-RELATED"/>
    <property type="match status" value="1"/>
</dbReference>